<evidence type="ECO:0000256" key="2">
    <source>
        <dbReference type="ARBA" id="ARBA00023172"/>
    </source>
</evidence>
<accession>A0ABQ2J3L7</accession>
<dbReference type="EMBL" id="BMOR01000005">
    <property type="protein sequence ID" value="GGN36518.1"/>
    <property type="molecule type" value="Genomic_DNA"/>
</dbReference>
<proteinExistence type="predicted"/>
<dbReference type="InterPro" id="IPR002104">
    <property type="entry name" value="Integrase_catalytic"/>
</dbReference>
<evidence type="ECO:0000313" key="7">
    <source>
        <dbReference type="Proteomes" id="UP000645517"/>
    </source>
</evidence>
<evidence type="ECO:0000256" key="1">
    <source>
        <dbReference type="ARBA" id="ARBA00023125"/>
    </source>
</evidence>
<dbReference type="InterPro" id="IPR050090">
    <property type="entry name" value="Tyrosine_recombinase_XerCD"/>
</dbReference>
<evidence type="ECO:0000259" key="4">
    <source>
        <dbReference type="PROSITE" id="PS51898"/>
    </source>
</evidence>
<dbReference type="InterPro" id="IPR011010">
    <property type="entry name" value="DNA_brk_join_enz"/>
</dbReference>
<name>A0ABQ2J3L7_9DEIO</name>
<keyword evidence="7" id="KW-1185">Reference proteome</keyword>
<dbReference type="PANTHER" id="PTHR30349:SF81">
    <property type="entry name" value="TYROSINE RECOMBINASE XERC"/>
    <property type="match status" value="1"/>
</dbReference>
<dbReference type="Pfam" id="PF00589">
    <property type="entry name" value="Phage_integrase"/>
    <property type="match status" value="1"/>
</dbReference>
<dbReference type="RefSeq" id="WP_189055953.1">
    <property type="nucleotide sequence ID" value="NZ_BMOR01000005.1"/>
</dbReference>
<dbReference type="InterPro" id="IPR044068">
    <property type="entry name" value="CB"/>
</dbReference>
<evidence type="ECO:0000313" key="6">
    <source>
        <dbReference type="EMBL" id="GGN36518.1"/>
    </source>
</evidence>
<dbReference type="Pfam" id="PF13102">
    <property type="entry name" value="Phage_int_SAM_5"/>
    <property type="match status" value="1"/>
</dbReference>
<organism evidence="6 7">
    <name type="scientific">Deinococcus daejeonensis</name>
    <dbReference type="NCBI Taxonomy" id="1007098"/>
    <lineage>
        <taxon>Bacteria</taxon>
        <taxon>Thermotogati</taxon>
        <taxon>Deinococcota</taxon>
        <taxon>Deinococci</taxon>
        <taxon>Deinococcales</taxon>
        <taxon>Deinococcaceae</taxon>
        <taxon>Deinococcus</taxon>
    </lineage>
</organism>
<dbReference type="PROSITE" id="PS51900">
    <property type="entry name" value="CB"/>
    <property type="match status" value="1"/>
</dbReference>
<protein>
    <submittedName>
        <fullName evidence="6">Tyrosine recombinase XerC</fullName>
    </submittedName>
</protein>
<sequence length="287" mass="32463">MNLSELHQIHRRHLLSLRRSEGTVEYYRQTITSLERYMASEGFAPDLTAVDKPLLQGFVLHLRQRGLAPGGEHATMRGIRATLRWAFEEELIPNNPMARFKLAPVPQVMPPAVSGMEAKAALKAAKETSHPLRDQAILLTLLDTGVRMSELLQLQTADIDLARGMVRVRAETSKRKKERRVPIGIKAGKAITTYERRERKPARPHIQEMFLNRSGLTMSKSGLHNLMLRLAQSVDIPPAHLSPHAWRRAFATMALTNGVDVFTLREMMGHASLEQTRVYLRLSEDDL</sequence>
<dbReference type="InterPro" id="IPR010998">
    <property type="entry name" value="Integrase_recombinase_N"/>
</dbReference>
<feature type="domain" description="Tyr recombinase" evidence="4">
    <location>
        <begin position="108"/>
        <end position="287"/>
    </location>
</feature>
<dbReference type="InterPro" id="IPR025269">
    <property type="entry name" value="SAM-like_dom"/>
</dbReference>
<dbReference type="PANTHER" id="PTHR30349">
    <property type="entry name" value="PHAGE INTEGRASE-RELATED"/>
    <property type="match status" value="1"/>
</dbReference>
<dbReference type="Proteomes" id="UP000645517">
    <property type="component" value="Unassembled WGS sequence"/>
</dbReference>
<dbReference type="SUPFAM" id="SSF56349">
    <property type="entry name" value="DNA breaking-rejoining enzymes"/>
    <property type="match status" value="1"/>
</dbReference>
<dbReference type="Gene3D" id="1.10.443.10">
    <property type="entry name" value="Intergrase catalytic core"/>
    <property type="match status" value="1"/>
</dbReference>
<dbReference type="Gene3D" id="1.10.150.130">
    <property type="match status" value="1"/>
</dbReference>
<comment type="caution">
    <text evidence="6">The sequence shown here is derived from an EMBL/GenBank/DDBJ whole genome shotgun (WGS) entry which is preliminary data.</text>
</comment>
<gene>
    <name evidence="6" type="primary">xerC</name>
    <name evidence="6" type="ORF">GCM10010842_17440</name>
</gene>
<dbReference type="InterPro" id="IPR013762">
    <property type="entry name" value="Integrase-like_cat_sf"/>
</dbReference>
<reference evidence="7" key="1">
    <citation type="journal article" date="2019" name="Int. J. Syst. Evol. Microbiol.">
        <title>The Global Catalogue of Microorganisms (GCM) 10K type strain sequencing project: providing services to taxonomists for standard genome sequencing and annotation.</title>
        <authorList>
            <consortium name="The Broad Institute Genomics Platform"/>
            <consortium name="The Broad Institute Genome Sequencing Center for Infectious Disease"/>
            <person name="Wu L."/>
            <person name="Ma J."/>
        </authorList>
    </citation>
    <scope>NUCLEOTIDE SEQUENCE [LARGE SCALE GENOMIC DNA]</scope>
    <source>
        <strain evidence="7">JCM 16918</strain>
    </source>
</reference>
<evidence type="ECO:0000256" key="3">
    <source>
        <dbReference type="PROSITE-ProRule" id="PRU01248"/>
    </source>
</evidence>
<evidence type="ECO:0000259" key="5">
    <source>
        <dbReference type="PROSITE" id="PS51900"/>
    </source>
</evidence>
<feature type="domain" description="Core-binding (CB)" evidence="5">
    <location>
        <begin position="1"/>
        <end position="91"/>
    </location>
</feature>
<keyword evidence="2" id="KW-0233">DNA recombination</keyword>
<dbReference type="PROSITE" id="PS51898">
    <property type="entry name" value="TYR_RECOMBINASE"/>
    <property type="match status" value="1"/>
</dbReference>
<keyword evidence="1 3" id="KW-0238">DNA-binding</keyword>